<reference evidence="1 2" key="1">
    <citation type="journal article" date="2019" name="Sci. Rep.">
        <title>Orb-weaving spider Araneus ventricosus genome elucidates the spidroin gene catalogue.</title>
        <authorList>
            <person name="Kono N."/>
            <person name="Nakamura H."/>
            <person name="Ohtoshi R."/>
            <person name="Moran D.A.P."/>
            <person name="Shinohara A."/>
            <person name="Yoshida Y."/>
            <person name="Fujiwara M."/>
            <person name="Mori M."/>
            <person name="Tomita M."/>
            <person name="Arakawa K."/>
        </authorList>
    </citation>
    <scope>NUCLEOTIDE SEQUENCE [LARGE SCALE GENOMIC DNA]</scope>
</reference>
<protein>
    <submittedName>
        <fullName evidence="1">Uncharacterized protein</fullName>
    </submittedName>
</protein>
<keyword evidence="2" id="KW-1185">Reference proteome</keyword>
<name>A0A4Y2WWD7_ARAVE</name>
<evidence type="ECO:0000313" key="1">
    <source>
        <dbReference type="EMBL" id="GBO41755.1"/>
    </source>
</evidence>
<organism evidence="1 2">
    <name type="scientific">Araneus ventricosus</name>
    <name type="common">Orbweaver spider</name>
    <name type="synonym">Epeira ventricosa</name>
    <dbReference type="NCBI Taxonomy" id="182803"/>
    <lineage>
        <taxon>Eukaryota</taxon>
        <taxon>Metazoa</taxon>
        <taxon>Ecdysozoa</taxon>
        <taxon>Arthropoda</taxon>
        <taxon>Chelicerata</taxon>
        <taxon>Arachnida</taxon>
        <taxon>Araneae</taxon>
        <taxon>Araneomorphae</taxon>
        <taxon>Entelegynae</taxon>
        <taxon>Araneoidea</taxon>
        <taxon>Araneidae</taxon>
        <taxon>Araneus</taxon>
    </lineage>
</organism>
<comment type="caution">
    <text evidence="1">The sequence shown here is derived from an EMBL/GenBank/DDBJ whole genome shotgun (WGS) entry which is preliminary data.</text>
</comment>
<dbReference type="EMBL" id="BGPR01067549">
    <property type="protein sequence ID" value="GBO41755.1"/>
    <property type="molecule type" value="Genomic_DNA"/>
</dbReference>
<sequence length="96" mass="10904">MSDFFPGAGVCSGALYTEARGKEYFHPPTRAFVCPLQHRSKQPAFVSDMNTTIRQRKIQIISFLLMSRYSVNKAIPDESLSRNSLRSIITPLTRPR</sequence>
<dbReference type="AlphaFoldDB" id="A0A4Y2WWD7"/>
<gene>
    <name evidence="1" type="ORF">AVEN_271328_1</name>
</gene>
<accession>A0A4Y2WWD7</accession>
<evidence type="ECO:0000313" key="2">
    <source>
        <dbReference type="Proteomes" id="UP000499080"/>
    </source>
</evidence>
<dbReference type="Proteomes" id="UP000499080">
    <property type="component" value="Unassembled WGS sequence"/>
</dbReference>
<proteinExistence type="predicted"/>